<keyword evidence="2" id="KW-1185">Reference proteome</keyword>
<gene>
    <name evidence="1" type="ORF">HNY73_022015</name>
</gene>
<proteinExistence type="predicted"/>
<evidence type="ECO:0000313" key="2">
    <source>
        <dbReference type="Proteomes" id="UP000807504"/>
    </source>
</evidence>
<comment type="caution">
    <text evidence="1">The sequence shown here is derived from an EMBL/GenBank/DDBJ whole genome shotgun (WGS) entry which is preliminary data.</text>
</comment>
<sequence length="89" mass="10263">MIWRSRRFSPYGISKSTFFKRAPLTLIEMQTEIRPLAAVQQYHNPASLYPLPEESRNIIFTEFAQDRRNSHEMHTNAAGNFNAALANGH</sequence>
<evidence type="ECO:0000313" key="1">
    <source>
        <dbReference type="EMBL" id="KAF8763881.1"/>
    </source>
</evidence>
<dbReference type="AlphaFoldDB" id="A0A8T0E1U2"/>
<accession>A0A8T0E1U2</accession>
<name>A0A8T0E1U2_ARGBR</name>
<dbReference type="Proteomes" id="UP000807504">
    <property type="component" value="Unassembled WGS sequence"/>
</dbReference>
<reference evidence="1" key="2">
    <citation type="submission" date="2020-06" db="EMBL/GenBank/DDBJ databases">
        <authorList>
            <person name="Sheffer M."/>
        </authorList>
    </citation>
    <scope>NUCLEOTIDE SEQUENCE</scope>
</reference>
<protein>
    <submittedName>
        <fullName evidence="1">Uncharacterized protein</fullName>
    </submittedName>
</protein>
<reference evidence="1" key="1">
    <citation type="journal article" date="2020" name="bioRxiv">
        <title>Chromosome-level reference genome of the European wasp spider Argiope bruennichi: a resource for studies on range expansion and evolutionary adaptation.</title>
        <authorList>
            <person name="Sheffer M.M."/>
            <person name="Hoppe A."/>
            <person name="Krehenwinkel H."/>
            <person name="Uhl G."/>
            <person name="Kuss A.W."/>
            <person name="Jensen L."/>
            <person name="Jensen C."/>
            <person name="Gillespie R.G."/>
            <person name="Hoff K.J."/>
            <person name="Prost S."/>
        </authorList>
    </citation>
    <scope>NUCLEOTIDE SEQUENCE</scope>
</reference>
<dbReference type="EMBL" id="JABXBU010002231">
    <property type="protein sequence ID" value="KAF8763881.1"/>
    <property type="molecule type" value="Genomic_DNA"/>
</dbReference>
<organism evidence="1 2">
    <name type="scientific">Argiope bruennichi</name>
    <name type="common">Wasp spider</name>
    <name type="synonym">Aranea bruennichi</name>
    <dbReference type="NCBI Taxonomy" id="94029"/>
    <lineage>
        <taxon>Eukaryota</taxon>
        <taxon>Metazoa</taxon>
        <taxon>Ecdysozoa</taxon>
        <taxon>Arthropoda</taxon>
        <taxon>Chelicerata</taxon>
        <taxon>Arachnida</taxon>
        <taxon>Araneae</taxon>
        <taxon>Araneomorphae</taxon>
        <taxon>Entelegynae</taxon>
        <taxon>Araneoidea</taxon>
        <taxon>Araneidae</taxon>
        <taxon>Argiope</taxon>
    </lineage>
</organism>